<feature type="coiled-coil region" evidence="7">
    <location>
        <begin position="141"/>
        <end position="179"/>
    </location>
</feature>
<dbReference type="PROSITE" id="PS51406">
    <property type="entry name" value="FIBRINOGEN_C_2"/>
    <property type="match status" value="1"/>
</dbReference>
<evidence type="ECO:0000256" key="7">
    <source>
        <dbReference type="SAM" id="Coils"/>
    </source>
</evidence>
<dbReference type="InterPro" id="IPR036056">
    <property type="entry name" value="Fibrinogen-like_C"/>
</dbReference>
<organism evidence="10 11">
    <name type="scientific">Zophobas morio</name>
    <dbReference type="NCBI Taxonomy" id="2755281"/>
    <lineage>
        <taxon>Eukaryota</taxon>
        <taxon>Metazoa</taxon>
        <taxon>Ecdysozoa</taxon>
        <taxon>Arthropoda</taxon>
        <taxon>Hexapoda</taxon>
        <taxon>Insecta</taxon>
        <taxon>Pterygota</taxon>
        <taxon>Neoptera</taxon>
        <taxon>Endopterygota</taxon>
        <taxon>Coleoptera</taxon>
        <taxon>Polyphaga</taxon>
        <taxon>Cucujiformia</taxon>
        <taxon>Tenebrionidae</taxon>
        <taxon>Zophobas</taxon>
    </lineage>
</organism>
<comment type="caution">
    <text evidence="10">The sequence shown here is derived from an EMBL/GenBank/DDBJ whole genome shotgun (WGS) entry which is preliminary data.</text>
</comment>
<accession>A0AA38IWE6</accession>
<evidence type="ECO:0000256" key="4">
    <source>
        <dbReference type="ARBA" id="ARBA00023054"/>
    </source>
</evidence>
<sequence length="429" mass="49961">MKMVHKSFFTVCLFLNLLLFSCEDDQENVSKTLFNLLYVSLHQFDVGSTTQLPPDFLRIEQALNKQAENVKQSEELEILDSAKTLNLEQVINRLENLESTINLKLEKLTHRLQIFESTKAAQLEQLTRRIDAIESTKTSNLEQLTHLLESLETTNNLKSEELKRRLDALESANNLKLEQLTNRLKPLESKNEMSLCLSVQTEWILPRNCREVKERGCNVSTTYLIKPEFAPRPIKVLCDLEKKEGGWTYILNRFDGSQSFDFDMEEYETGFGKLSGEFWLGLENIHYLTGYENNELLVELVDWNETSVFAHYNRFRVGSEHKDYLMTVSGYDGTAGDSFYYMNNTKFGTKKIDFDHWPSGSCAQKYDASWWFKYCHNSLLTGKYLKGDVPSEQKGKIMYWYTFRGNTYSLKEARMMVRPRIEANDGIPW</sequence>
<comment type="subcellular location">
    <subcellularLocation>
        <location evidence="1">Secreted</location>
    </subcellularLocation>
</comment>
<dbReference type="PROSITE" id="PS51257">
    <property type="entry name" value="PROKAR_LIPOPROTEIN"/>
    <property type="match status" value="1"/>
</dbReference>
<dbReference type="Proteomes" id="UP001168821">
    <property type="component" value="Unassembled WGS sequence"/>
</dbReference>
<evidence type="ECO:0000256" key="8">
    <source>
        <dbReference type="SAM" id="SignalP"/>
    </source>
</evidence>
<dbReference type="InterPro" id="IPR014716">
    <property type="entry name" value="Fibrinogen_a/b/g_C_1"/>
</dbReference>
<dbReference type="GO" id="GO:0005576">
    <property type="term" value="C:extracellular region"/>
    <property type="evidence" value="ECO:0007669"/>
    <property type="project" value="UniProtKB-SubCell"/>
</dbReference>
<reference evidence="10" key="1">
    <citation type="journal article" date="2023" name="G3 (Bethesda)">
        <title>Whole genome assemblies of Zophobas morio and Tenebrio molitor.</title>
        <authorList>
            <person name="Kaur S."/>
            <person name="Stinson S.A."/>
            <person name="diCenzo G.C."/>
        </authorList>
    </citation>
    <scope>NUCLEOTIDE SEQUENCE</scope>
    <source>
        <strain evidence="10">QUZm001</strain>
    </source>
</reference>
<feature type="domain" description="Fibrinogen C-terminal" evidence="9">
    <location>
        <begin position="200"/>
        <end position="421"/>
    </location>
</feature>
<dbReference type="SMART" id="SM00186">
    <property type="entry name" value="FBG"/>
    <property type="match status" value="1"/>
</dbReference>
<evidence type="ECO:0000313" key="11">
    <source>
        <dbReference type="Proteomes" id="UP001168821"/>
    </source>
</evidence>
<gene>
    <name evidence="10" type="ORF">Zmor_008373</name>
</gene>
<keyword evidence="11" id="KW-1185">Reference proteome</keyword>
<feature type="chain" id="PRO_5041460050" description="Fibrinogen C-terminal domain-containing protein" evidence="8">
    <location>
        <begin position="25"/>
        <end position="429"/>
    </location>
</feature>
<dbReference type="PANTHER" id="PTHR47221:SF6">
    <property type="entry name" value="FIBRINOGEN ALPHA CHAIN"/>
    <property type="match status" value="1"/>
</dbReference>
<keyword evidence="5" id="KW-1015">Disulfide bond</keyword>
<dbReference type="EMBL" id="JALNTZ010000002">
    <property type="protein sequence ID" value="KAJ3664185.1"/>
    <property type="molecule type" value="Genomic_DNA"/>
</dbReference>
<evidence type="ECO:0000256" key="6">
    <source>
        <dbReference type="ARBA" id="ARBA00023180"/>
    </source>
</evidence>
<dbReference type="SUPFAM" id="SSF56496">
    <property type="entry name" value="Fibrinogen C-terminal domain-like"/>
    <property type="match status" value="1"/>
</dbReference>
<protein>
    <recommendedName>
        <fullName evidence="9">Fibrinogen C-terminal domain-containing protein</fullName>
    </recommendedName>
</protein>
<evidence type="ECO:0000259" key="9">
    <source>
        <dbReference type="PROSITE" id="PS51406"/>
    </source>
</evidence>
<dbReference type="Gene3D" id="3.90.215.10">
    <property type="entry name" value="Gamma Fibrinogen, chain A, domain 1"/>
    <property type="match status" value="1"/>
</dbReference>
<dbReference type="InterPro" id="IPR002181">
    <property type="entry name" value="Fibrinogen_a/b/g_C_dom"/>
</dbReference>
<dbReference type="CDD" id="cd00087">
    <property type="entry name" value="FReD"/>
    <property type="match status" value="1"/>
</dbReference>
<evidence type="ECO:0000313" key="10">
    <source>
        <dbReference type="EMBL" id="KAJ3664185.1"/>
    </source>
</evidence>
<dbReference type="Pfam" id="PF00147">
    <property type="entry name" value="Fibrinogen_C"/>
    <property type="match status" value="1"/>
</dbReference>
<evidence type="ECO:0000256" key="1">
    <source>
        <dbReference type="ARBA" id="ARBA00004613"/>
    </source>
</evidence>
<evidence type="ECO:0000256" key="3">
    <source>
        <dbReference type="ARBA" id="ARBA00022729"/>
    </source>
</evidence>
<keyword evidence="4 7" id="KW-0175">Coiled coil</keyword>
<dbReference type="InterPro" id="IPR037579">
    <property type="entry name" value="FIB_ANG-like"/>
</dbReference>
<feature type="signal peptide" evidence="8">
    <location>
        <begin position="1"/>
        <end position="24"/>
    </location>
</feature>
<proteinExistence type="predicted"/>
<evidence type="ECO:0000256" key="2">
    <source>
        <dbReference type="ARBA" id="ARBA00022525"/>
    </source>
</evidence>
<name>A0AA38IWE6_9CUCU</name>
<dbReference type="AlphaFoldDB" id="A0AA38IWE6"/>
<keyword evidence="3 8" id="KW-0732">Signal</keyword>
<evidence type="ECO:0000256" key="5">
    <source>
        <dbReference type="ARBA" id="ARBA00023157"/>
    </source>
</evidence>
<keyword evidence="6" id="KW-0325">Glycoprotein</keyword>
<dbReference type="PANTHER" id="PTHR47221">
    <property type="entry name" value="FIBRINOGEN ALPHA CHAIN"/>
    <property type="match status" value="1"/>
</dbReference>
<keyword evidence="2" id="KW-0964">Secreted</keyword>